<keyword evidence="1" id="KW-0472">Membrane</keyword>
<gene>
    <name evidence="2" type="ORF">LCGC14_3103920</name>
</gene>
<feature type="transmembrane region" description="Helical" evidence="1">
    <location>
        <begin position="21"/>
        <end position="39"/>
    </location>
</feature>
<accession>A0A0F8W7C5</accession>
<evidence type="ECO:0000313" key="2">
    <source>
        <dbReference type="EMBL" id="KKK52538.1"/>
    </source>
</evidence>
<name>A0A0F8W7C5_9ZZZZ</name>
<evidence type="ECO:0000256" key="1">
    <source>
        <dbReference type="SAM" id="Phobius"/>
    </source>
</evidence>
<proteinExistence type="predicted"/>
<sequence>MNIVYGVIPSSTRARLCCDERFVSFPFIVSVVMVYAYFIPYADSFACGAHIHSVVGWYLG</sequence>
<keyword evidence="1" id="KW-0812">Transmembrane</keyword>
<reference evidence="2" key="1">
    <citation type="journal article" date="2015" name="Nature">
        <title>Complex archaea that bridge the gap between prokaryotes and eukaryotes.</title>
        <authorList>
            <person name="Spang A."/>
            <person name="Saw J.H."/>
            <person name="Jorgensen S.L."/>
            <person name="Zaremba-Niedzwiedzka K."/>
            <person name="Martijn J."/>
            <person name="Lind A.E."/>
            <person name="van Eijk R."/>
            <person name="Schleper C."/>
            <person name="Guy L."/>
            <person name="Ettema T.J."/>
        </authorList>
    </citation>
    <scope>NUCLEOTIDE SEQUENCE</scope>
</reference>
<keyword evidence="1" id="KW-1133">Transmembrane helix</keyword>
<dbReference type="EMBL" id="LAZR01066968">
    <property type="protein sequence ID" value="KKK52538.1"/>
    <property type="molecule type" value="Genomic_DNA"/>
</dbReference>
<protein>
    <submittedName>
        <fullName evidence="2">Uncharacterized protein</fullName>
    </submittedName>
</protein>
<organism evidence="2">
    <name type="scientific">marine sediment metagenome</name>
    <dbReference type="NCBI Taxonomy" id="412755"/>
    <lineage>
        <taxon>unclassified sequences</taxon>
        <taxon>metagenomes</taxon>
        <taxon>ecological metagenomes</taxon>
    </lineage>
</organism>
<dbReference type="AlphaFoldDB" id="A0A0F8W7C5"/>
<comment type="caution">
    <text evidence="2">The sequence shown here is derived from an EMBL/GenBank/DDBJ whole genome shotgun (WGS) entry which is preliminary data.</text>
</comment>